<dbReference type="InterPro" id="IPR003593">
    <property type="entry name" value="AAA+_ATPase"/>
</dbReference>
<evidence type="ECO:0000256" key="4">
    <source>
        <dbReference type="ARBA" id="ARBA00022840"/>
    </source>
</evidence>
<gene>
    <name evidence="6" type="ORF">SAMN04490178_103246</name>
</gene>
<feature type="domain" description="ABC transporter" evidence="5">
    <location>
        <begin position="82"/>
        <end position="314"/>
    </location>
</feature>
<dbReference type="InterPro" id="IPR017871">
    <property type="entry name" value="ABC_transporter-like_CS"/>
</dbReference>
<name>A0A1H8RCE0_9FIRM</name>
<dbReference type="PANTHER" id="PTHR43117">
    <property type="entry name" value="OSMOPROTECTANT IMPORT ATP-BINDING PROTEIN OSMV"/>
    <property type="match status" value="1"/>
</dbReference>
<dbReference type="PROSITE" id="PS50893">
    <property type="entry name" value="ABC_TRANSPORTER_2"/>
    <property type="match status" value="1"/>
</dbReference>
<sequence>MNVLITGMTLGELFVRYPYARDFFEAFGEYEAQETLPVADFFSMLDDELLAGRGGGREDLPRQLAEYLAFMQQLTEPPVEEVRSITIVGGWDKSGVPENCCLTIRPGEIICIVGPTGSGKSRLLADIEWLAQGDTPTGRRILINGQPPPGAIRFSVEQKLVAQLSQNMNFIMDLTVEEFIAMHAGSRMREDVAGITRIIVEEANRLAGEAFAAATPVTALSGGQSRALMIADTAFLSRSPIVLIDEIENAGIDRRQALGLLVTQQKIVLMATHDPFLALLGDKRIVTGNGGIRDVLDTSAKERENLRLLQSVDAMLNGLRQDLRSGRRVELDQLGLIEGLKHEFG</sequence>
<keyword evidence="2" id="KW-0813">Transport</keyword>
<protein>
    <submittedName>
        <fullName evidence="6">ABC-type lipoprotein export system, ATPase component</fullName>
    </submittedName>
</protein>
<keyword evidence="6" id="KW-0449">Lipoprotein</keyword>
<dbReference type="InterPro" id="IPR003439">
    <property type="entry name" value="ABC_transporter-like_ATP-bd"/>
</dbReference>
<dbReference type="EMBL" id="FODY01000003">
    <property type="protein sequence ID" value="SEO64080.1"/>
    <property type="molecule type" value="Genomic_DNA"/>
</dbReference>
<evidence type="ECO:0000256" key="1">
    <source>
        <dbReference type="ARBA" id="ARBA00005417"/>
    </source>
</evidence>
<dbReference type="AlphaFoldDB" id="A0A1H8RCE0"/>
<dbReference type="InterPro" id="IPR027417">
    <property type="entry name" value="P-loop_NTPase"/>
</dbReference>
<dbReference type="PANTHER" id="PTHR43117:SF4">
    <property type="entry name" value="OSMOPROTECTANT IMPORT ATP-BINDING PROTEIN OSMV"/>
    <property type="match status" value="1"/>
</dbReference>
<organism evidence="6 7">
    <name type="scientific">Propionispora vibrioides</name>
    <dbReference type="NCBI Taxonomy" id="112903"/>
    <lineage>
        <taxon>Bacteria</taxon>
        <taxon>Bacillati</taxon>
        <taxon>Bacillota</taxon>
        <taxon>Negativicutes</taxon>
        <taxon>Selenomonadales</taxon>
        <taxon>Sporomusaceae</taxon>
        <taxon>Propionispora</taxon>
    </lineage>
</organism>
<dbReference type="GO" id="GO:0016887">
    <property type="term" value="F:ATP hydrolysis activity"/>
    <property type="evidence" value="ECO:0007669"/>
    <property type="project" value="InterPro"/>
</dbReference>
<proteinExistence type="inferred from homology"/>
<dbReference type="OrthoDB" id="9776556at2"/>
<keyword evidence="3" id="KW-0547">Nucleotide-binding</keyword>
<dbReference type="SMART" id="SM00382">
    <property type="entry name" value="AAA"/>
    <property type="match status" value="1"/>
</dbReference>
<dbReference type="GO" id="GO:0005524">
    <property type="term" value="F:ATP binding"/>
    <property type="evidence" value="ECO:0007669"/>
    <property type="project" value="UniProtKB-KW"/>
</dbReference>
<accession>A0A1H8RCE0</accession>
<evidence type="ECO:0000259" key="5">
    <source>
        <dbReference type="PROSITE" id="PS50893"/>
    </source>
</evidence>
<dbReference type="PROSITE" id="PS00211">
    <property type="entry name" value="ABC_TRANSPORTER_1"/>
    <property type="match status" value="1"/>
</dbReference>
<dbReference type="SUPFAM" id="SSF52540">
    <property type="entry name" value="P-loop containing nucleoside triphosphate hydrolases"/>
    <property type="match status" value="1"/>
</dbReference>
<dbReference type="STRING" id="112903.SAMN04490178_103246"/>
<dbReference type="Pfam" id="PF00005">
    <property type="entry name" value="ABC_tran"/>
    <property type="match status" value="1"/>
</dbReference>
<evidence type="ECO:0000313" key="6">
    <source>
        <dbReference type="EMBL" id="SEO64080.1"/>
    </source>
</evidence>
<dbReference type="Proteomes" id="UP000198847">
    <property type="component" value="Unassembled WGS sequence"/>
</dbReference>
<dbReference type="Gene3D" id="3.40.50.300">
    <property type="entry name" value="P-loop containing nucleotide triphosphate hydrolases"/>
    <property type="match status" value="1"/>
</dbReference>
<keyword evidence="4" id="KW-0067">ATP-binding</keyword>
<keyword evidence="7" id="KW-1185">Reference proteome</keyword>
<evidence type="ECO:0000256" key="2">
    <source>
        <dbReference type="ARBA" id="ARBA00022448"/>
    </source>
</evidence>
<reference evidence="6 7" key="1">
    <citation type="submission" date="2016-10" db="EMBL/GenBank/DDBJ databases">
        <authorList>
            <person name="de Groot N.N."/>
        </authorList>
    </citation>
    <scope>NUCLEOTIDE SEQUENCE [LARGE SCALE GENOMIC DNA]</scope>
    <source>
        <strain evidence="6 7">DSM 13305</strain>
    </source>
</reference>
<evidence type="ECO:0000256" key="3">
    <source>
        <dbReference type="ARBA" id="ARBA00022741"/>
    </source>
</evidence>
<evidence type="ECO:0000313" key="7">
    <source>
        <dbReference type="Proteomes" id="UP000198847"/>
    </source>
</evidence>
<comment type="similarity">
    <text evidence="1">Belongs to the ABC transporter superfamily.</text>
</comment>